<evidence type="ECO:0000256" key="13">
    <source>
        <dbReference type="ARBA" id="ARBA00049744"/>
    </source>
</evidence>
<dbReference type="SUPFAM" id="SSF53474">
    <property type="entry name" value="alpha/beta-Hydrolases"/>
    <property type="match status" value="1"/>
</dbReference>
<evidence type="ECO:0000256" key="9">
    <source>
        <dbReference type="ARBA" id="ARBA00023235"/>
    </source>
</evidence>
<evidence type="ECO:0000256" key="8">
    <source>
        <dbReference type="ARBA" id="ARBA00023221"/>
    </source>
</evidence>
<evidence type="ECO:0000256" key="6">
    <source>
        <dbReference type="ARBA" id="ARBA00023098"/>
    </source>
</evidence>
<dbReference type="EC" id="5.3.3.1" evidence="10"/>
<dbReference type="Gene3D" id="3.60.21.70">
    <property type="entry name" value="PhoD-like phosphatase"/>
    <property type="match status" value="1"/>
</dbReference>
<keyword evidence="8" id="KW-0753">Steroid metabolism</keyword>
<dbReference type="GO" id="GO:0016995">
    <property type="term" value="F:cholesterol oxidase activity"/>
    <property type="evidence" value="ECO:0007669"/>
    <property type="project" value="UniProtKB-EC"/>
</dbReference>
<dbReference type="SUPFAM" id="SSF51905">
    <property type="entry name" value="FAD/NAD(P)-binding domain"/>
    <property type="match status" value="1"/>
</dbReference>
<evidence type="ECO:0000256" key="11">
    <source>
        <dbReference type="ARBA" id="ARBA00049645"/>
    </source>
</evidence>
<keyword evidence="9" id="KW-0413">Isomerase</keyword>
<dbReference type="Pfam" id="PF09423">
    <property type="entry name" value="PhoD"/>
    <property type="match status" value="1"/>
</dbReference>
<protein>
    <recommendedName>
        <fullName evidence="13">Cholesterol oxidase</fullName>
        <ecNumber evidence="12">1.1.3.6</ecNumber>
        <ecNumber evidence="10">5.3.3.1</ecNumber>
    </recommendedName>
    <alternativeName>
        <fullName evidence="14">Cholesterol isomerase</fullName>
    </alternativeName>
</protein>
<dbReference type="Gene3D" id="3.50.50.60">
    <property type="entry name" value="FAD/NAD(P)-binding domain"/>
    <property type="match status" value="3"/>
</dbReference>
<evidence type="ECO:0000256" key="2">
    <source>
        <dbReference type="ARBA" id="ARBA00022548"/>
    </source>
</evidence>
<evidence type="ECO:0000256" key="4">
    <source>
        <dbReference type="ARBA" id="ARBA00022827"/>
    </source>
</evidence>
<dbReference type="PROSITE" id="PS00623">
    <property type="entry name" value="GMC_OXRED_1"/>
    <property type="match status" value="1"/>
</dbReference>
<accession>A0A0F9W6Z0</accession>
<evidence type="ECO:0000256" key="5">
    <source>
        <dbReference type="ARBA" id="ARBA00023002"/>
    </source>
</evidence>
<dbReference type="GO" id="GO:0004769">
    <property type="term" value="F:steroid Delta-isomerase activity"/>
    <property type="evidence" value="ECO:0007669"/>
    <property type="project" value="UniProtKB-EC"/>
</dbReference>
<dbReference type="InterPro" id="IPR018946">
    <property type="entry name" value="PhoD-like_MPP"/>
</dbReference>
<dbReference type="EC" id="1.1.3.6" evidence="12"/>
<dbReference type="InterPro" id="IPR007867">
    <property type="entry name" value="GMC_OxRtase_C"/>
</dbReference>
<evidence type="ECO:0000256" key="10">
    <source>
        <dbReference type="ARBA" id="ARBA00038856"/>
    </source>
</evidence>
<dbReference type="InterPro" id="IPR038607">
    <property type="entry name" value="PhoD-like_sf"/>
</dbReference>
<dbReference type="Pfam" id="PF00732">
    <property type="entry name" value="GMC_oxred_N"/>
    <property type="match status" value="1"/>
</dbReference>
<evidence type="ECO:0000313" key="16">
    <source>
        <dbReference type="EMBL" id="KKO12120.1"/>
    </source>
</evidence>
<keyword evidence="6" id="KW-0443">Lipid metabolism</keyword>
<dbReference type="Gene3D" id="3.40.50.1820">
    <property type="entry name" value="alpha/beta hydrolase"/>
    <property type="match status" value="1"/>
</dbReference>
<dbReference type="EMBL" id="LAZR01000001">
    <property type="protein sequence ID" value="KKO12120.1"/>
    <property type="molecule type" value="Genomic_DNA"/>
</dbReference>
<dbReference type="InterPro" id="IPR036188">
    <property type="entry name" value="FAD/NAD-bd_sf"/>
</dbReference>
<comment type="caution">
    <text evidence="16">The sequence shown here is derived from an EMBL/GenBank/DDBJ whole genome shotgun (WGS) entry which is preliminary data.</text>
</comment>
<keyword evidence="4" id="KW-0274">FAD</keyword>
<dbReference type="InterPro" id="IPR029052">
    <property type="entry name" value="Metallo-depent_PP-like"/>
</dbReference>
<dbReference type="PANTHER" id="PTHR47470:SF1">
    <property type="entry name" value="FAD-DEPENDENT OXIDOREDUCTASE 2 FAD BINDING DOMAIN-CONTAINING PROTEIN"/>
    <property type="match status" value="1"/>
</dbReference>
<proteinExistence type="predicted"/>
<keyword evidence="2" id="KW-0153">Cholesterol metabolism</keyword>
<evidence type="ECO:0000259" key="15">
    <source>
        <dbReference type="PROSITE" id="PS00623"/>
    </source>
</evidence>
<keyword evidence="7" id="KW-1207">Sterol metabolism</keyword>
<dbReference type="SUPFAM" id="SSF56300">
    <property type="entry name" value="Metallo-dependent phosphatases"/>
    <property type="match status" value="1"/>
</dbReference>
<dbReference type="GO" id="GO:0008203">
    <property type="term" value="P:cholesterol metabolic process"/>
    <property type="evidence" value="ECO:0007669"/>
    <property type="project" value="UniProtKB-KW"/>
</dbReference>
<dbReference type="GO" id="GO:0050660">
    <property type="term" value="F:flavin adenine dinucleotide binding"/>
    <property type="evidence" value="ECO:0007669"/>
    <property type="project" value="InterPro"/>
</dbReference>
<dbReference type="Pfam" id="PF05199">
    <property type="entry name" value="GMC_oxred_C"/>
    <property type="match status" value="1"/>
</dbReference>
<dbReference type="InterPro" id="IPR052542">
    <property type="entry name" value="Cholesterol_Oxidase"/>
</dbReference>
<evidence type="ECO:0000256" key="14">
    <source>
        <dbReference type="ARBA" id="ARBA00049778"/>
    </source>
</evidence>
<feature type="domain" description="Glucose-methanol-choline oxidoreductase N-terminal" evidence="15">
    <location>
        <begin position="115"/>
        <end position="138"/>
    </location>
</feature>
<keyword evidence="3" id="KW-0285">Flavoprotein</keyword>
<comment type="cofactor">
    <cofactor evidence="1">
        <name>FAD</name>
        <dbReference type="ChEBI" id="CHEBI:57692"/>
    </cofactor>
</comment>
<comment type="pathway">
    <text evidence="11">Steroid metabolism; cholesterol degradation.</text>
</comment>
<evidence type="ECO:0000256" key="7">
    <source>
        <dbReference type="ARBA" id="ARBA00023166"/>
    </source>
</evidence>
<reference evidence="16" key="1">
    <citation type="journal article" date="2015" name="Nature">
        <title>Complex archaea that bridge the gap between prokaryotes and eukaryotes.</title>
        <authorList>
            <person name="Spang A."/>
            <person name="Saw J.H."/>
            <person name="Jorgensen S.L."/>
            <person name="Zaremba-Niedzwiedzka K."/>
            <person name="Martijn J."/>
            <person name="Lind A.E."/>
            <person name="van Eijk R."/>
            <person name="Schleper C."/>
            <person name="Guy L."/>
            <person name="Ettema T.J."/>
        </authorList>
    </citation>
    <scope>NUCLEOTIDE SEQUENCE</scope>
</reference>
<gene>
    <name evidence="16" type="ORF">LCGC14_0001280</name>
</gene>
<name>A0A0F9W6Z0_9ZZZZ</name>
<evidence type="ECO:0000256" key="3">
    <source>
        <dbReference type="ARBA" id="ARBA00022630"/>
    </source>
</evidence>
<evidence type="ECO:0000256" key="1">
    <source>
        <dbReference type="ARBA" id="ARBA00001974"/>
    </source>
</evidence>
<dbReference type="PANTHER" id="PTHR47470">
    <property type="entry name" value="CHOLESTEROL OXIDASE"/>
    <property type="match status" value="1"/>
</dbReference>
<sequence>MTSWLSRPIETLLAEQGYPFLDKTRQRTFCLSTDILVVGSGYGAAMASLALMEAQADLPGAERQRVWVFERGAEYLPDDFPRSMADMPGYAGTDTVNPNALWDVRAGKGVVTITGRGVGGTSLVNANVAARPDPAVFESWPQGTGHDNWSEQLLPAMVKIEQLLGVNRHPQPERFGRYRAMAATASALDATATAAPLTVNFSGPTDHSADHGPCNLCGNCVIGCHSGAKGSLNMNAWPLIRQLGAEIYAGVIVRSLSKIGDGWLVTCAPAARPDEVVQVQCRTVILGAGTLGSTEILMRSEQAHDLGLSPGLGCGFSTNGDGLVFSVGQSGKVGAVASPPGQHPPATEPGPTIMGMASVALQGGPEGESFTLEDAVIPYPLRQVWQELLVSQNLLRRFADGAESAWHRAHPGHDVLAISDSLAEHSQALLLMGHDASSGKLSFSNDRLQPVWQRPEEADYFARMDLKLRSDESTTFDGGVFSPNILSQPLPPEFAGIVEGAGDIAGQLVSVHPLGGCCMAADIAGGVVNTRGQVFSNASATGVYDDLYVLDGAIIPGAIGTNPFLTIAALCYRLAADIIGNNASAVIARPLPVLSAPFRQIPRGGMHPVPVASEQAVSAEFNERLVLHLDHGKRSFLPWSRRVNAGADVLSFFRQHLPAVDLPADSKALVLDARFRFDGDNTMEQWLQKPQSPLRAQATLSADSAGGVLTTPDRNLIPLLQLDGQVTLGAIGSVGHLIGGWRTISAILRYLQYRSMDALVKIPDALAGWVLPAKTRRVRSSRVVPANSSPWYTQAKVFWRIAQLQAQRRYLRYDFCSSDGLRISGRKTLGYGLGLNDLLRALMVLPVEFRTADNHKLGAELELDAVRVTHGSTPLQITGSPDSTATLLAAGGLGMYFLRMIMHTHFWSFAAPSYSHFALKSVLESDDRQGRLFEPPDTMAYGAGGQYSSLPKEVYECPVPESENAEKLSRLVRYQPATGNVAERKSLMLVHGLAHSSRVFWTDTIACNFVQYFLARNYDVWILDHRASANYVRNVTPEHTWDSIALNDVPWAIHTAYTEVNRDIAGQHQRGIHVFSHCIGAGAVAMAVLAGKLNRPASNQDGTGADDNSDKSMLASLVPHAVTPWLTTSGENRARANLWAMVKNLEPIRVIEPMPYRGPELMETLYDRLAALAMTADERQQWSAWNGFRDWRGPGFAQSIYTRYTIFWGRQWHNANIADDTRYQFAGMIGPVPIGVMQQVYFSLTRGLLSNHDGANEYVREENFARHWTFPTYFLHGNRNTVFDMESSRQSADRLTRLRHRHRTGEYRTGALGPLDYAAENVWIDVLDGYGHMDMIFSKTADSDVYPRLHEFFCAADDDALQQHYERRFSEPAQRAEFVRRCGSNTPAQLPTRPLTGPIVSRPVCHPTASGGRQLRIRLWVEAQDFTALAATGLTITSTAVSGEHLTPVVSTTLPANEPGGADSPGHWQQEFWLYDFVFDSTQTSDYRLSLNYANHSACEPATDAGNEQVLLRWRGLPWVERLLANPEPADALPALTVLAGSCLHPGLPFERSRAMSIFNGMLAHVSDNPAEGLRGADCMILLGDQIYADATADLFDPGAHYEKFRNPYRMVFGSSEAKRLMSHLPTYFAVDDHEYRDNWRGEADAAARGYDYARRMAWLYQTHHHTEWDDRALRLWHQFDSAGYPFFVFDTRLHRQSGDDGSNDLLQADQIQGFTQWLQAHKDSPVLFLATGSPLSPVSRAVRANPATAVYQDGLLAYPGFIVQMIELLHTHALGKQIIWLCGDPHFSCFAQLRLTASTGARTPGGADEKSVQLTQVCASGLHAPMAFVNANINDYDWQDEFDVSLLAHNTGMAQVTHINVRGRQILLSSAKQHFVRLDLEPAPARRLRMQAFGPDAQPAGPVWYANSDGNEETV</sequence>
<dbReference type="InterPro" id="IPR029058">
    <property type="entry name" value="AB_hydrolase_fold"/>
</dbReference>
<dbReference type="InterPro" id="IPR000172">
    <property type="entry name" value="GMC_OxRdtase_N"/>
</dbReference>
<organism evidence="16">
    <name type="scientific">marine sediment metagenome</name>
    <dbReference type="NCBI Taxonomy" id="412755"/>
    <lineage>
        <taxon>unclassified sequences</taxon>
        <taxon>metagenomes</taxon>
        <taxon>ecological metagenomes</taxon>
    </lineage>
</organism>
<evidence type="ECO:0000256" key="12">
    <source>
        <dbReference type="ARBA" id="ARBA00049723"/>
    </source>
</evidence>
<keyword evidence="5" id="KW-0560">Oxidoreductase</keyword>